<feature type="transmembrane region" description="Helical" evidence="7">
    <location>
        <begin position="82"/>
        <end position="104"/>
    </location>
</feature>
<dbReference type="AlphaFoldDB" id="A0AAV1IGE9"/>
<dbReference type="Proteomes" id="UP001314263">
    <property type="component" value="Unassembled WGS sequence"/>
</dbReference>
<evidence type="ECO:0000256" key="1">
    <source>
        <dbReference type="ARBA" id="ARBA00004141"/>
    </source>
</evidence>
<feature type="transmembrane region" description="Helical" evidence="7">
    <location>
        <begin position="50"/>
        <end position="70"/>
    </location>
</feature>
<dbReference type="InterPro" id="IPR007271">
    <property type="entry name" value="Nuc_sug_transpt"/>
</dbReference>
<accession>A0AAV1IGE9</accession>
<dbReference type="InterPro" id="IPR037185">
    <property type="entry name" value="EmrE-like"/>
</dbReference>
<keyword evidence="3 7" id="KW-0812">Transmembrane</keyword>
<keyword evidence="5 7" id="KW-0472">Membrane</keyword>
<sequence>MHGPDKPNGMPPLHPRPAPDFMEAHPSKPAIAYAEPLEQASARHMRAWKVWLVAGDCFLIGLAPVLVHMSKGPDGQFPFHPVSINLLVEVAKTFFATVVIMIYGTGRPGPPLYRSIRAFIRDARHNQLLAVPAGLYAVNNYLKFAMQLYFKPTTAKMLGNLKILVIAVLMKWVLKRTFSVFQWEALLLLVAGITVNQLNYCKGGGGDMFTAAAIVYTLGSVTVPSLASVYNEFALKKHMETSVHEQNFFLYFYGAVFNLLGVFGVMAFSHLSWNAIFLGHTKVTMLLVLNNALQGILSSFFFKYADTILKKYSSTMATIFTGIMSAALFGHSLTLNFLIGVTVVFISMHQFFSQGGVKGIKPSSKAHGLVPSGKPLHFTPSPSLEHLRQRSENDLVSLDGVLDPEQSTVNVRRPLLPK</sequence>
<evidence type="ECO:0000256" key="6">
    <source>
        <dbReference type="SAM" id="MobiDB-lite"/>
    </source>
</evidence>
<dbReference type="GO" id="GO:0000139">
    <property type="term" value="C:Golgi membrane"/>
    <property type="evidence" value="ECO:0007669"/>
    <property type="project" value="InterPro"/>
</dbReference>
<keyword evidence="4 7" id="KW-1133">Transmembrane helix</keyword>
<feature type="region of interest" description="Disordered" evidence="6">
    <location>
        <begin position="1"/>
        <end position="21"/>
    </location>
</feature>
<evidence type="ECO:0000256" key="3">
    <source>
        <dbReference type="ARBA" id="ARBA00022692"/>
    </source>
</evidence>
<comment type="caution">
    <text evidence="8">The sequence shown here is derived from an EMBL/GenBank/DDBJ whole genome shotgun (WGS) entry which is preliminary data.</text>
</comment>
<evidence type="ECO:0000256" key="7">
    <source>
        <dbReference type="SAM" id="Phobius"/>
    </source>
</evidence>
<evidence type="ECO:0000256" key="5">
    <source>
        <dbReference type="ARBA" id="ARBA00023136"/>
    </source>
</evidence>
<dbReference type="PANTHER" id="PTHR10231">
    <property type="entry name" value="NUCLEOTIDE-SUGAR TRANSMEMBRANE TRANSPORTER"/>
    <property type="match status" value="1"/>
</dbReference>
<proteinExistence type="inferred from homology"/>
<protein>
    <submittedName>
        <fullName evidence="8">Uncharacterized protein</fullName>
    </submittedName>
</protein>
<dbReference type="EMBL" id="CAUYUE010000013">
    <property type="protein sequence ID" value="CAK0785891.1"/>
    <property type="molecule type" value="Genomic_DNA"/>
</dbReference>
<evidence type="ECO:0000313" key="8">
    <source>
        <dbReference type="EMBL" id="CAK0785891.1"/>
    </source>
</evidence>
<feature type="transmembrane region" description="Helical" evidence="7">
    <location>
        <begin position="208"/>
        <end position="230"/>
    </location>
</feature>
<evidence type="ECO:0000256" key="4">
    <source>
        <dbReference type="ARBA" id="ARBA00022989"/>
    </source>
</evidence>
<feature type="transmembrane region" description="Helical" evidence="7">
    <location>
        <begin position="180"/>
        <end position="201"/>
    </location>
</feature>
<organism evidence="8 9">
    <name type="scientific">Coccomyxa viridis</name>
    <dbReference type="NCBI Taxonomy" id="1274662"/>
    <lineage>
        <taxon>Eukaryota</taxon>
        <taxon>Viridiplantae</taxon>
        <taxon>Chlorophyta</taxon>
        <taxon>core chlorophytes</taxon>
        <taxon>Trebouxiophyceae</taxon>
        <taxon>Trebouxiophyceae incertae sedis</taxon>
        <taxon>Coccomyxaceae</taxon>
        <taxon>Coccomyxa</taxon>
    </lineage>
</organism>
<reference evidence="8 9" key="1">
    <citation type="submission" date="2023-10" db="EMBL/GenBank/DDBJ databases">
        <authorList>
            <person name="Maclean D."/>
            <person name="Macfadyen A."/>
        </authorList>
    </citation>
    <scope>NUCLEOTIDE SEQUENCE [LARGE SCALE GENOMIC DNA]</scope>
</reference>
<dbReference type="Pfam" id="PF04142">
    <property type="entry name" value="Nuc_sug_transp"/>
    <property type="match status" value="1"/>
</dbReference>
<evidence type="ECO:0000256" key="2">
    <source>
        <dbReference type="ARBA" id="ARBA00006447"/>
    </source>
</evidence>
<feature type="compositionally biased region" description="Pro residues" evidence="6">
    <location>
        <begin position="9"/>
        <end position="18"/>
    </location>
</feature>
<gene>
    <name evidence="8" type="ORF">CVIRNUC_009104</name>
</gene>
<evidence type="ECO:0000313" key="9">
    <source>
        <dbReference type="Proteomes" id="UP001314263"/>
    </source>
</evidence>
<feature type="transmembrane region" description="Helical" evidence="7">
    <location>
        <begin position="250"/>
        <end position="271"/>
    </location>
</feature>
<name>A0AAV1IGE9_9CHLO</name>
<dbReference type="SUPFAM" id="SSF103481">
    <property type="entry name" value="Multidrug resistance efflux transporter EmrE"/>
    <property type="match status" value="1"/>
</dbReference>
<feature type="transmembrane region" description="Helical" evidence="7">
    <location>
        <begin position="322"/>
        <end position="346"/>
    </location>
</feature>
<keyword evidence="9" id="KW-1185">Reference proteome</keyword>
<comment type="subcellular location">
    <subcellularLocation>
        <location evidence="1">Membrane</location>
        <topology evidence="1">Multi-pass membrane protein</topology>
    </subcellularLocation>
</comment>
<comment type="similarity">
    <text evidence="2">Belongs to the nucleotide-sugar transporter family. CMP-Sialate:CMP antiporter (TC 2.A.7.12) subfamily.</text>
</comment>
<dbReference type="GO" id="GO:0015165">
    <property type="term" value="F:pyrimidine nucleotide-sugar transmembrane transporter activity"/>
    <property type="evidence" value="ECO:0007669"/>
    <property type="project" value="InterPro"/>
</dbReference>
<feature type="transmembrane region" description="Helical" evidence="7">
    <location>
        <begin position="283"/>
        <end position="302"/>
    </location>
</feature>